<keyword evidence="2" id="KW-0805">Transcription regulation</keyword>
<dbReference type="Proteomes" id="UP000051221">
    <property type="component" value="Unassembled WGS sequence"/>
</dbReference>
<accession>A0A0Q2RNJ7</accession>
<dbReference type="GO" id="GO:0003677">
    <property type="term" value="F:DNA binding"/>
    <property type="evidence" value="ECO:0007669"/>
    <property type="project" value="UniProtKB-KW"/>
</dbReference>
<comment type="caution">
    <text evidence="6">The sequence shown here is derived from an EMBL/GenBank/DDBJ whole genome shotgun (WGS) entry which is preliminary data.</text>
</comment>
<dbReference type="InterPro" id="IPR005119">
    <property type="entry name" value="LysR_subst-bd"/>
</dbReference>
<dbReference type="InParanoid" id="A0A0Q2RNJ7"/>
<evidence type="ECO:0000256" key="4">
    <source>
        <dbReference type="ARBA" id="ARBA00023163"/>
    </source>
</evidence>
<dbReference type="EMBL" id="LKHS01000010">
    <property type="protein sequence ID" value="KQH85558.1"/>
    <property type="molecule type" value="Genomic_DNA"/>
</dbReference>
<evidence type="ECO:0000313" key="7">
    <source>
        <dbReference type="Proteomes" id="UP000051221"/>
    </source>
</evidence>
<dbReference type="OMA" id="HLRPKVR"/>
<dbReference type="SUPFAM" id="SSF53850">
    <property type="entry name" value="Periplasmic binding protein-like II"/>
    <property type="match status" value="1"/>
</dbReference>
<sequence length="307" mass="33617">MKLNETQFSGVIEYVETLRTGSFTAAGERLGLTGSAVGKSVTRLEKKLGTKLLHRTTRSLTPTPEGQRYFDGWIAILDEIDSLEHGVVAGSVQVSGNLNIHLPAAFGRRHVMPLLLELTKAHPNLDLSVAFSEKRINLVDEGVDLVVRIGALADDADLIARRLGRQRLVVCASPDYLKKKGTPKLVTELTEHDCIVGGQRSNQPAWLFRRANGDSFTQVVHGRYCFSDGDAMLSAVLDGMGVSQLPTWLINEHLASGALVTILDDYAGAEMPIHAVWPRSRYLKPRQRVVIDALVAAAEQPTSVYQL</sequence>
<dbReference type="PANTHER" id="PTHR30537:SF5">
    <property type="entry name" value="HTH-TYPE TRANSCRIPTIONAL ACTIVATOR TTDR-RELATED"/>
    <property type="match status" value="1"/>
</dbReference>
<dbReference type="InterPro" id="IPR036390">
    <property type="entry name" value="WH_DNA-bd_sf"/>
</dbReference>
<evidence type="ECO:0000313" key="6">
    <source>
        <dbReference type="EMBL" id="KQH85558.1"/>
    </source>
</evidence>
<keyword evidence="3" id="KW-0238">DNA-binding</keyword>
<evidence type="ECO:0000256" key="3">
    <source>
        <dbReference type="ARBA" id="ARBA00023125"/>
    </source>
</evidence>
<dbReference type="AlphaFoldDB" id="A0A0Q2RNJ7"/>
<proteinExistence type="inferred from homology"/>
<dbReference type="InterPro" id="IPR036388">
    <property type="entry name" value="WH-like_DNA-bd_sf"/>
</dbReference>
<protein>
    <submittedName>
        <fullName evidence="6">LysR family transcriptional regulator</fullName>
    </submittedName>
</protein>
<keyword evidence="4" id="KW-0804">Transcription</keyword>
<dbReference type="Pfam" id="PF03466">
    <property type="entry name" value="LysR_substrate"/>
    <property type="match status" value="1"/>
</dbReference>
<feature type="domain" description="HTH lysR-type" evidence="5">
    <location>
        <begin position="15"/>
        <end position="63"/>
    </location>
</feature>
<dbReference type="PROSITE" id="PS50931">
    <property type="entry name" value="HTH_LYSR"/>
    <property type="match status" value="1"/>
</dbReference>
<comment type="similarity">
    <text evidence="1">Belongs to the LysR transcriptional regulatory family.</text>
</comment>
<dbReference type="Pfam" id="PF00126">
    <property type="entry name" value="HTH_1"/>
    <property type="match status" value="1"/>
</dbReference>
<evidence type="ECO:0000256" key="2">
    <source>
        <dbReference type="ARBA" id="ARBA00023015"/>
    </source>
</evidence>
<dbReference type="SUPFAM" id="SSF46785">
    <property type="entry name" value="Winged helix' DNA-binding domain"/>
    <property type="match status" value="1"/>
</dbReference>
<gene>
    <name evidence="6" type="ORF">AMR76_13730</name>
</gene>
<dbReference type="InterPro" id="IPR058163">
    <property type="entry name" value="LysR-type_TF_proteobact-type"/>
</dbReference>
<dbReference type="PANTHER" id="PTHR30537">
    <property type="entry name" value="HTH-TYPE TRANSCRIPTIONAL REGULATOR"/>
    <property type="match status" value="1"/>
</dbReference>
<dbReference type="Gene3D" id="3.40.190.290">
    <property type="match status" value="1"/>
</dbReference>
<reference evidence="6 7" key="1">
    <citation type="submission" date="2015-08" db="EMBL/GenBank/DDBJ databases">
        <title>Antibacterial properties of a collection of Vibrionaceae strains.</title>
        <authorList>
            <person name="Giubergia S."/>
        </authorList>
    </citation>
    <scope>NUCLEOTIDE SEQUENCE [LARGE SCALE GENOMIC DNA]</scope>
    <source>
        <strain evidence="6 7">S0821</strain>
    </source>
</reference>
<evidence type="ECO:0000259" key="5">
    <source>
        <dbReference type="PROSITE" id="PS50931"/>
    </source>
</evidence>
<dbReference type="FunCoup" id="A0A0Q2RNJ7">
    <property type="interactions" value="42"/>
</dbReference>
<dbReference type="Gene3D" id="1.10.10.10">
    <property type="entry name" value="Winged helix-like DNA-binding domain superfamily/Winged helix DNA-binding domain"/>
    <property type="match status" value="1"/>
</dbReference>
<name>A0A0Q2RNJ7_VIBFU</name>
<keyword evidence="7" id="KW-1185">Reference proteome</keyword>
<dbReference type="RefSeq" id="WP_014205328.1">
    <property type="nucleotide sequence ID" value="NZ_CP089603.1"/>
</dbReference>
<dbReference type="CDD" id="cd08475">
    <property type="entry name" value="PBP2_CrgA_like_6"/>
    <property type="match status" value="1"/>
</dbReference>
<dbReference type="InterPro" id="IPR000847">
    <property type="entry name" value="LysR_HTH_N"/>
</dbReference>
<organism evidence="6 7">
    <name type="scientific">Vibrio furnissii</name>
    <dbReference type="NCBI Taxonomy" id="29494"/>
    <lineage>
        <taxon>Bacteria</taxon>
        <taxon>Pseudomonadati</taxon>
        <taxon>Pseudomonadota</taxon>
        <taxon>Gammaproteobacteria</taxon>
        <taxon>Vibrionales</taxon>
        <taxon>Vibrionaceae</taxon>
        <taxon>Vibrio</taxon>
    </lineage>
</organism>
<dbReference type="GO" id="GO:0003700">
    <property type="term" value="F:DNA-binding transcription factor activity"/>
    <property type="evidence" value="ECO:0007669"/>
    <property type="project" value="InterPro"/>
</dbReference>
<evidence type="ECO:0000256" key="1">
    <source>
        <dbReference type="ARBA" id="ARBA00009437"/>
    </source>
</evidence>